<dbReference type="PANTHER" id="PTHR30146">
    <property type="entry name" value="LACI-RELATED TRANSCRIPTIONAL REPRESSOR"/>
    <property type="match status" value="1"/>
</dbReference>
<dbReference type="Proteomes" id="UP001469365">
    <property type="component" value="Unassembled WGS sequence"/>
</dbReference>
<dbReference type="CDD" id="cd06267">
    <property type="entry name" value="PBP1_LacI_sugar_binding-like"/>
    <property type="match status" value="1"/>
</dbReference>
<dbReference type="PROSITE" id="PS50932">
    <property type="entry name" value="HTH_LACI_2"/>
    <property type="match status" value="1"/>
</dbReference>
<dbReference type="Gene3D" id="3.40.50.2300">
    <property type="match status" value="2"/>
</dbReference>
<dbReference type="Pfam" id="PF00356">
    <property type="entry name" value="LacI"/>
    <property type="match status" value="1"/>
</dbReference>
<dbReference type="Gene3D" id="1.10.260.40">
    <property type="entry name" value="lambda repressor-like DNA-binding domains"/>
    <property type="match status" value="1"/>
</dbReference>
<organism evidence="7 8">
    <name type="scientific">Paenibacillus filicis</name>
    <dbReference type="NCBI Taxonomy" id="669464"/>
    <lineage>
        <taxon>Bacteria</taxon>
        <taxon>Bacillati</taxon>
        <taxon>Bacillota</taxon>
        <taxon>Bacilli</taxon>
        <taxon>Bacillales</taxon>
        <taxon>Paenibacillaceae</taxon>
        <taxon>Paenibacillus</taxon>
    </lineage>
</organism>
<dbReference type="InterPro" id="IPR046335">
    <property type="entry name" value="LacI/GalR-like_sensor"/>
</dbReference>
<dbReference type="InterPro" id="IPR028082">
    <property type="entry name" value="Peripla_BP_I"/>
</dbReference>
<evidence type="ECO:0000256" key="4">
    <source>
        <dbReference type="ARBA" id="ARBA00023163"/>
    </source>
</evidence>
<dbReference type="SMART" id="SM00354">
    <property type="entry name" value="HTH_LACI"/>
    <property type="match status" value="1"/>
</dbReference>
<dbReference type="InterPro" id="IPR010982">
    <property type="entry name" value="Lambda_DNA-bd_dom_sf"/>
</dbReference>
<evidence type="ECO:0000256" key="2">
    <source>
        <dbReference type="ARBA" id="ARBA00023015"/>
    </source>
</evidence>
<evidence type="ECO:0000259" key="6">
    <source>
        <dbReference type="PROSITE" id="PS50932"/>
    </source>
</evidence>
<dbReference type="EMBL" id="JBBPCC010000003">
    <property type="protein sequence ID" value="MEK8127628.1"/>
    <property type="molecule type" value="Genomic_DNA"/>
</dbReference>
<proteinExistence type="predicted"/>
<keyword evidence="3 7" id="KW-0238">DNA-binding</keyword>
<keyword evidence="8" id="KW-1185">Reference proteome</keyword>
<gene>
    <name evidence="7" type="ORF">WMW72_06825</name>
</gene>
<evidence type="ECO:0000256" key="5">
    <source>
        <dbReference type="SAM" id="MobiDB-lite"/>
    </source>
</evidence>
<dbReference type="PANTHER" id="PTHR30146:SF148">
    <property type="entry name" value="HTH-TYPE TRANSCRIPTIONAL REPRESSOR PURR-RELATED"/>
    <property type="match status" value="1"/>
</dbReference>
<evidence type="ECO:0000256" key="3">
    <source>
        <dbReference type="ARBA" id="ARBA00023125"/>
    </source>
</evidence>
<sequence length="367" mass="41015">MTPTPKKRVTIKSIAEEMGISFSTVSKALNGDPLVNKETVKRVLQKAEELNYSPNLLARGLRSKGTKTIGIILNDLENQAHTNIVRRISIDLAKHDYTTLLCDSQFDLSMERKNIKTVLSRMPDSIMISPVSSRSDNLSLLSHMWDRTIVLDYISNSIDTNYVNVNHARSGYLSAAALLSRGHLHNLVLAGPVDFPASTSYIQGIKQAYNEYGLPFQEEMIVHGVPSIEEGYKSILEKYAAQQTDQSFTGVIAFCDTLAFGVYKAAAKLNLRIPEDISVIGYDDNPLSSFSSPPLTSVHFPRERVAAHCSDILIEKLVHQEDRLRFYSLEPHLMERGSVQQPNDAPFQPFARSRQSPINSTKLPRKP</sequence>
<evidence type="ECO:0000313" key="8">
    <source>
        <dbReference type="Proteomes" id="UP001469365"/>
    </source>
</evidence>
<feature type="compositionally biased region" description="Polar residues" evidence="5">
    <location>
        <begin position="353"/>
        <end position="367"/>
    </location>
</feature>
<comment type="caution">
    <text evidence="7">The sequence shown here is derived from an EMBL/GenBank/DDBJ whole genome shotgun (WGS) entry which is preliminary data.</text>
</comment>
<keyword evidence="4" id="KW-0804">Transcription</keyword>
<dbReference type="Pfam" id="PF13377">
    <property type="entry name" value="Peripla_BP_3"/>
    <property type="match status" value="1"/>
</dbReference>
<dbReference type="GO" id="GO:0003677">
    <property type="term" value="F:DNA binding"/>
    <property type="evidence" value="ECO:0007669"/>
    <property type="project" value="UniProtKB-KW"/>
</dbReference>
<keyword evidence="1" id="KW-0678">Repressor</keyword>
<keyword evidence="2" id="KW-0805">Transcription regulation</keyword>
<dbReference type="InterPro" id="IPR000843">
    <property type="entry name" value="HTH_LacI"/>
</dbReference>
<dbReference type="CDD" id="cd01392">
    <property type="entry name" value="HTH_LacI"/>
    <property type="match status" value="1"/>
</dbReference>
<name>A0ABU9DFK3_9BACL</name>
<reference evidence="7 8" key="1">
    <citation type="submission" date="2024-04" db="EMBL/GenBank/DDBJ databases">
        <title>draft genome sequnece of Paenibacillus filicis.</title>
        <authorList>
            <person name="Kim D.-U."/>
        </authorList>
    </citation>
    <scope>NUCLEOTIDE SEQUENCE [LARGE SCALE GENOMIC DNA]</scope>
    <source>
        <strain evidence="7 8">KACC14197</strain>
    </source>
</reference>
<feature type="domain" description="HTH lacI-type" evidence="6">
    <location>
        <begin position="9"/>
        <end position="63"/>
    </location>
</feature>
<dbReference type="SUPFAM" id="SSF53822">
    <property type="entry name" value="Periplasmic binding protein-like I"/>
    <property type="match status" value="1"/>
</dbReference>
<accession>A0ABU9DFK3</accession>
<evidence type="ECO:0000313" key="7">
    <source>
        <dbReference type="EMBL" id="MEK8127628.1"/>
    </source>
</evidence>
<protein>
    <submittedName>
        <fullName evidence="7">LacI family DNA-binding transcriptional regulator</fullName>
    </submittedName>
</protein>
<evidence type="ECO:0000256" key="1">
    <source>
        <dbReference type="ARBA" id="ARBA00022491"/>
    </source>
</evidence>
<dbReference type="RefSeq" id="WP_341414684.1">
    <property type="nucleotide sequence ID" value="NZ_JBBPCC010000003.1"/>
</dbReference>
<feature type="region of interest" description="Disordered" evidence="5">
    <location>
        <begin position="338"/>
        <end position="367"/>
    </location>
</feature>
<dbReference type="SUPFAM" id="SSF47413">
    <property type="entry name" value="lambda repressor-like DNA-binding domains"/>
    <property type="match status" value="1"/>
</dbReference>